<protein>
    <recommendedName>
        <fullName evidence="9">Tail sheath protein</fullName>
    </recommendedName>
</protein>
<evidence type="ECO:0000259" key="6">
    <source>
        <dbReference type="Pfam" id="PF17482"/>
    </source>
</evidence>
<evidence type="ECO:0000256" key="4">
    <source>
        <dbReference type="ARBA" id="ARBA00022815"/>
    </source>
</evidence>
<reference evidence="8" key="1">
    <citation type="submission" date="2016-10" db="EMBL/GenBank/DDBJ databases">
        <authorList>
            <person name="Varghese N."/>
            <person name="Submissions S."/>
        </authorList>
    </citation>
    <scope>NUCLEOTIDE SEQUENCE [LARGE SCALE GENOMIC DNA]</scope>
    <source>
        <strain evidence="8">DSM 43161</strain>
    </source>
</reference>
<comment type="subcellular location">
    <subcellularLocation>
        <location evidence="1">Secreted</location>
    </subcellularLocation>
</comment>
<dbReference type="RefSeq" id="WP_075015166.1">
    <property type="nucleotide sequence ID" value="NZ_FOWE01000010.1"/>
</dbReference>
<dbReference type="Gene3D" id="3.40.50.11780">
    <property type="match status" value="2"/>
</dbReference>
<evidence type="ECO:0000313" key="7">
    <source>
        <dbReference type="EMBL" id="SFO50058.1"/>
    </source>
</evidence>
<evidence type="ECO:0008006" key="9">
    <source>
        <dbReference type="Google" id="ProtNLM"/>
    </source>
</evidence>
<dbReference type="InterPro" id="IPR020287">
    <property type="entry name" value="Tail_sheath_C"/>
</dbReference>
<evidence type="ECO:0000256" key="2">
    <source>
        <dbReference type="ARBA" id="ARBA00008005"/>
    </source>
</evidence>
<feature type="domain" description="Tail sheath protein C-terminal" evidence="6">
    <location>
        <begin position="526"/>
        <end position="631"/>
    </location>
</feature>
<evidence type="ECO:0000256" key="1">
    <source>
        <dbReference type="ARBA" id="ARBA00004613"/>
    </source>
</evidence>
<dbReference type="GO" id="GO:0005576">
    <property type="term" value="C:extracellular region"/>
    <property type="evidence" value="ECO:0007669"/>
    <property type="project" value="UniProtKB-SubCell"/>
</dbReference>
<accession>A0A1I5HP14</accession>
<dbReference type="EMBL" id="FOWE01000010">
    <property type="protein sequence ID" value="SFO50058.1"/>
    <property type="molecule type" value="Genomic_DNA"/>
</dbReference>
<feature type="domain" description="Tail sheath protein subtilisin-like" evidence="5">
    <location>
        <begin position="361"/>
        <end position="525"/>
    </location>
</feature>
<dbReference type="AlphaFoldDB" id="A0A1I5HP14"/>
<gene>
    <name evidence="7" type="ORF">SAMN05660359_03886</name>
</gene>
<dbReference type="OrthoDB" id="9767864at2"/>
<evidence type="ECO:0000313" key="8">
    <source>
        <dbReference type="Proteomes" id="UP000183642"/>
    </source>
</evidence>
<dbReference type="PANTHER" id="PTHR35861:SF1">
    <property type="entry name" value="PHAGE TAIL SHEATH PROTEIN"/>
    <property type="match status" value="1"/>
</dbReference>
<dbReference type="Pfam" id="PF04984">
    <property type="entry name" value="Phage_sheath_1"/>
    <property type="match status" value="1"/>
</dbReference>
<dbReference type="InterPro" id="IPR035089">
    <property type="entry name" value="Phage_sheath_subtilisin"/>
</dbReference>
<keyword evidence="3" id="KW-0964">Secreted</keyword>
<dbReference type="PANTHER" id="PTHR35861">
    <property type="match status" value="1"/>
</dbReference>
<dbReference type="PROSITE" id="PS00257">
    <property type="entry name" value="BOMBESIN"/>
    <property type="match status" value="1"/>
</dbReference>
<evidence type="ECO:0000259" key="5">
    <source>
        <dbReference type="Pfam" id="PF04984"/>
    </source>
</evidence>
<dbReference type="InterPro" id="IPR052042">
    <property type="entry name" value="Tail_sheath_structural"/>
</dbReference>
<keyword evidence="8" id="KW-1185">Reference proteome</keyword>
<evidence type="ECO:0000256" key="3">
    <source>
        <dbReference type="ARBA" id="ARBA00022525"/>
    </source>
</evidence>
<dbReference type="Pfam" id="PF17482">
    <property type="entry name" value="Phage_sheath_1C"/>
    <property type="match status" value="1"/>
</dbReference>
<proteinExistence type="inferred from homology"/>
<dbReference type="InterPro" id="IPR000874">
    <property type="entry name" value="Bombesin"/>
</dbReference>
<organism evidence="7 8">
    <name type="scientific">Geodermatophilus obscurus</name>
    <dbReference type="NCBI Taxonomy" id="1861"/>
    <lineage>
        <taxon>Bacteria</taxon>
        <taxon>Bacillati</taxon>
        <taxon>Actinomycetota</taxon>
        <taxon>Actinomycetes</taxon>
        <taxon>Geodermatophilales</taxon>
        <taxon>Geodermatophilaceae</taxon>
        <taxon>Geodermatophilus</taxon>
    </lineage>
</organism>
<dbReference type="GO" id="GO:0007218">
    <property type="term" value="P:neuropeptide signaling pathway"/>
    <property type="evidence" value="ECO:0007669"/>
    <property type="project" value="InterPro"/>
</dbReference>
<keyword evidence="4" id="KW-0027">Amidation</keyword>
<dbReference type="Proteomes" id="UP000183642">
    <property type="component" value="Unassembled WGS sequence"/>
</dbReference>
<sequence>MPEYLAPGVYVEERSFRQKTIEGVSTSTAGFVGPTRFGPVAGEPELLTSFFDFERIYGGIEPLDHGAGEVPNDVAHAVRGFFENGGSRLYVARTYSPPGEEDDGCARHAIGSTATDDPPGLLVRGRHPGAAGSVPVTFSVQAGNDILGRDAVTGVPVLRGATAFDTVLVVEADEPALYWLEDFLDPATGQPTFRLRRPSEDPDGARLVLALGDATVHVLTVTVTVGALGRFSDEQTWANLNPDPRHRRSSLLAEFAAEPTRRATELYVPIAIQTDPEASIPGELTDGVTVLEALLEDVLRDSSPAGGTAADLVRDFLVPATASIPAAPRPLQVQVVLANGSDGGPPGVAEYEGDEDDKTGLKALEDLENISIVAVPGSTRGGLSVERESVVATIQQLVIAHCERMRYRMAVLDSPDQALVGQVLEYRAKMDTTRAALYYPWITIVDPLTSREMSTPPSGFVCGIYARNDVERGVHKSPANEVVRLAIGFEQLLNKAQQDVLNPEGVDCLRYFEGRGLRVWGARTMTSDPEWKYVALRRFFIFLERSIDKGTQWAVFEPNGEVLWNQVRRTVEDFLFTEWASGHLMGGTPEEAYFVTCDRTTMTQNDFDNGRLICLVGVAPLSPAEFVIFRIGQKTLESRG</sequence>
<name>A0A1I5HP14_9ACTN</name>
<comment type="similarity">
    <text evidence="2">Belongs to the myoviridae tail sheath protein family.</text>
</comment>